<accession>A0A2S9H4A8</accession>
<name>A0A2S9H4A8_9BURK</name>
<evidence type="ECO:0000313" key="1">
    <source>
        <dbReference type="EMBL" id="PRC94824.1"/>
    </source>
</evidence>
<dbReference type="Proteomes" id="UP000237839">
    <property type="component" value="Unassembled WGS sequence"/>
</dbReference>
<dbReference type="AlphaFoldDB" id="A0A2S9H4A8"/>
<reference evidence="1 2" key="1">
    <citation type="submission" date="2018-02" db="EMBL/GenBank/DDBJ databases">
        <title>Solimicrobium silvestre gen. nov., sp. nov., isolated from alpine forest soil.</title>
        <authorList>
            <person name="Margesin R."/>
            <person name="Albuquerque L."/>
            <person name="Zhang D.-C."/>
            <person name="Froufe H.J.C."/>
            <person name="Severino R."/>
            <person name="Roxo I."/>
            <person name="Egas C."/>
            <person name="Da Costa M.S."/>
        </authorList>
    </citation>
    <scope>NUCLEOTIDE SEQUENCE [LARGE SCALE GENOMIC DNA]</scope>
    <source>
        <strain evidence="1 2">S20-91</strain>
    </source>
</reference>
<dbReference type="EMBL" id="PUGF01000001">
    <property type="protein sequence ID" value="PRC94824.1"/>
    <property type="molecule type" value="Genomic_DNA"/>
</dbReference>
<protein>
    <submittedName>
        <fullName evidence="1">Uncharacterized protein</fullName>
    </submittedName>
</protein>
<comment type="caution">
    <text evidence="1">The sequence shown here is derived from an EMBL/GenBank/DDBJ whole genome shotgun (WGS) entry which is preliminary data.</text>
</comment>
<sequence length="171" mass="20168">MCVRCMFAACLIFSIADTGQIYKRRLIYANTLLSACAGLRQSKHSQINLTFAFFTLIQTAIRAVQIQNAILSVYCVQLIWTMHVKLMALLIAHHLWKRHIAFHRFDHAALMRLHFLFDHIYENQRLHEVGHHFPHIHQYELSQRRIHLEQYLVVEQKLNLPFLPNQLTLGD</sequence>
<evidence type="ECO:0000313" key="2">
    <source>
        <dbReference type="Proteomes" id="UP000237839"/>
    </source>
</evidence>
<keyword evidence="2" id="KW-1185">Reference proteome</keyword>
<organism evidence="1 2">
    <name type="scientific">Solimicrobium silvestre</name>
    <dbReference type="NCBI Taxonomy" id="2099400"/>
    <lineage>
        <taxon>Bacteria</taxon>
        <taxon>Pseudomonadati</taxon>
        <taxon>Pseudomonadota</taxon>
        <taxon>Betaproteobacteria</taxon>
        <taxon>Burkholderiales</taxon>
        <taxon>Oxalobacteraceae</taxon>
        <taxon>Solimicrobium</taxon>
    </lineage>
</organism>
<gene>
    <name evidence="1" type="ORF">S2091_0019</name>
</gene>
<proteinExistence type="predicted"/>